<dbReference type="GO" id="GO:0005634">
    <property type="term" value="C:nucleus"/>
    <property type="evidence" value="ECO:0000318"/>
    <property type="project" value="GO_Central"/>
</dbReference>
<dbReference type="SMART" id="SM00501">
    <property type="entry name" value="BRIGHT"/>
    <property type="match status" value="1"/>
</dbReference>
<dbReference type="SUPFAM" id="SSF46774">
    <property type="entry name" value="ARID-like"/>
    <property type="match status" value="1"/>
</dbReference>
<evidence type="ECO:0000313" key="7">
    <source>
        <dbReference type="EMBL" id="EEB08152.1"/>
    </source>
</evidence>
<keyword evidence="2" id="KW-0408">Iron</keyword>
<dbReference type="Pfam" id="PF02375">
    <property type="entry name" value="JmjN"/>
    <property type="match status" value="1"/>
</dbReference>
<feature type="domain" description="JmjC" evidence="6">
    <location>
        <begin position="336"/>
        <end position="502"/>
    </location>
</feature>
<dbReference type="EMBL" id="KE651167">
    <property type="protein sequence ID" value="EEB08152.1"/>
    <property type="molecule type" value="Genomic_DNA"/>
</dbReference>
<dbReference type="PROSITE" id="PS51183">
    <property type="entry name" value="JMJN"/>
    <property type="match status" value="1"/>
</dbReference>
<dbReference type="GO" id="GO:0046872">
    <property type="term" value="F:metal ion binding"/>
    <property type="evidence" value="ECO:0007669"/>
    <property type="project" value="UniProtKB-KW"/>
</dbReference>
<dbReference type="InterPro" id="IPR036431">
    <property type="entry name" value="ARID_dom_sf"/>
</dbReference>
<name>B6K3U5_SCHJY</name>
<dbReference type="JaponicusDB" id="SJAG_03286">
    <property type="gene designation" value="jmj2"/>
</dbReference>
<evidence type="ECO:0000256" key="1">
    <source>
        <dbReference type="ARBA" id="ARBA00022723"/>
    </source>
</evidence>
<dbReference type="GO" id="GO:0032259">
    <property type="term" value="P:methylation"/>
    <property type="evidence" value="ECO:0007669"/>
    <property type="project" value="UniProtKB-KW"/>
</dbReference>
<dbReference type="GO" id="GO:0008168">
    <property type="term" value="F:methyltransferase activity"/>
    <property type="evidence" value="ECO:0007669"/>
    <property type="project" value="UniProtKB-KW"/>
</dbReference>
<dbReference type="Gene3D" id="1.10.150.60">
    <property type="entry name" value="ARID DNA-binding domain"/>
    <property type="match status" value="1"/>
</dbReference>
<proteinExistence type="predicted"/>
<dbReference type="VEuPathDB" id="FungiDB:SJAG_03286"/>
<dbReference type="SMART" id="SM00545">
    <property type="entry name" value="JmjN"/>
    <property type="match status" value="1"/>
</dbReference>
<dbReference type="SUPFAM" id="SSF51197">
    <property type="entry name" value="Clavaminate synthase-like"/>
    <property type="match status" value="1"/>
</dbReference>
<dbReference type="OrthoDB" id="1678912at2759"/>
<dbReference type="GO" id="GO:0006355">
    <property type="term" value="P:regulation of DNA-templated transcription"/>
    <property type="evidence" value="ECO:0000318"/>
    <property type="project" value="GO_Central"/>
</dbReference>
<keyword evidence="9" id="KW-1185">Reference proteome</keyword>
<organism evidence="7 9">
    <name type="scientific">Schizosaccharomyces japonicus (strain yFS275 / FY16936)</name>
    <name type="common">Fission yeast</name>
    <dbReference type="NCBI Taxonomy" id="402676"/>
    <lineage>
        <taxon>Eukaryota</taxon>
        <taxon>Fungi</taxon>
        <taxon>Dikarya</taxon>
        <taxon>Ascomycota</taxon>
        <taxon>Taphrinomycotina</taxon>
        <taxon>Schizosaccharomycetes</taxon>
        <taxon>Schizosaccharomycetales</taxon>
        <taxon>Schizosaccharomycetaceae</taxon>
        <taxon>Schizosaccharomyces</taxon>
    </lineage>
</organism>
<keyword evidence="1" id="KW-0479">Metal-binding</keyword>
<feature type="domain" description="ARID" evidence="4">
    <location>
        <begin position="95"/>
        <end position="187"/>
    </location>
</feature>
<evidence type="ECO:0000313" key="9">
    <source>
        <dbReference type="Proteomes" id="UP000001744"/>
    </source>
</evidence>
<dbReference type="PANTHER" id="PTHR10694">
    <property type="entry name" value="LYSINE-SPECIFIC DEMETHYLASE"/>
    <property type="match status" value="1"/>
</dbReference>
<dbReference type="GO" id="GO:0034647">
    <property type="term" value="F:histone H3K4me/H3K4me2/H3K4me3 demethylase activity"/>
    <property type="evidence" value="ECO:0000318"/>
    <property type="project" value="GO_Central"/>
</dbReference>
<dbReference type="STRING" id="402676.B6K3U5"/>
<dbReference type="InterPro" id="IPR001606">
    <property type="entry name" value="ARID_dom"/>
</dbReference>
<gene>
    <name evidence="8" type="primary">jmj2</name>
    <name evidence="7" type="ORF">SJAG_03286</name>
</gene>
<dbReference type="AlphaFoldDB" id="B6K3U5"/>
<sequence length="632" mass="72928">MVITRKRLRSSLGKPVTPRQRESQLGIPMAPTFYPSTEEFTDALSYIHKIAEKGEKYGIVKVVPPSNWHPKFYLSMEQFHFPTRRQELKMMNIHFRTKADYDERMYRFFKNKNADLPVQLKIQKKPVDIYMFRCAIQSTAGTVFGSLSDKQWSSVLERIDLRPNPSSIRDAKSLHRRFILPFETFVAQIRTGKPDSDKVKLNGKDDLGSAVAERESSDIASQSKLQCNNCHSSIPSQDQSPRKEFYCDHCIAFHDSFGFEPGGSYTLSQFKKKDSSFKKRYFGSTIQSDHENEVESEYWRLMESSDESMVVEYGADLSTTEFRSAFPTLRTDADDPYASDEWNLNRMPTTEKSLLQHIHSQISGITVPWLYVGMCFSTFCWHMEDNYTYSINYQHMGATKTWYGIPGTQADSLLELASSLAPEVILKEPDLMHQLNTIINPKTLLKNNVDVYFLDQHPNEFIITFPKAFHSGFNHGFNVNEAVNFAPADWLLNGHSLNSIIDYAKIGKQPAFSHDELLTSMCESTETIDLTFQPWVEEMINREMFGRANVRKHLSLNEYVNPEESNDRQHFCVTCSSICFLSRISCQCQRFVYCLNHFREAASSCKCERKYSLICYMSDGSLTLLRKKFLKT</sequence>
<dbReference type="eggNOG" id="KOG1246">
    <property type="taxonomic scope" value="Eukaryota"/>
</dbReference>
<feature type="domain" description="JmjN" evidence="5">
    <location>
        <begin position="30"/>
        <end position="71"/>
    </location>
</feature>
<dbReference type="Proteomes" id="UP000001744">
    <property type="component" value="Unassembled WGS sequence"/>
</dbReference>
<evidence type="ECO:0000256" key="2">
    <source>
        <dbReference type="ARBA" id="ARBA00023004"/>
    </source>
</evidence>
<dbReference type="Gene3D" id="2.60.120.650">
    <property type="entry name" value="Cupin"/>
    <property type="match status" value="1"/>
</dbReference>
<evidence type="ECO:0000259" key="6">
    <source>
        <dbReference type="PROSITE" id="PS51184"/>
    </source>
</evidence>
<dbReference type="InterPro" id="IPR003347">
    <property type="entry name" value="JmjC_dom"/>
</dbReference>
<dbReference type="Pfam" id="PF02373">
    <property type="entry name" value="JmjC"/>
    <property type="match status" value="1"/>
</dbReference>
<dbReference type="SMART" id="SM00558">
    <property type="entry name" value="JmjC"/>
    <property type="match status" value="1"/>
</dbReference>
<dbReference type="PROSITE" id="PS51011">
    <property type="entry name" value="ARID"/>
    <property type="match status" value="1"/>
</dbReference>
<accession>B6K3U5</accession>
<dbReference type="Pfam" id="PF02928">
    <property type="entry name" value="zf-C5HC2"/>
    <property type="match status" value="1"/>
</dbReference>
<dbReference type="HOGENOM" id="CLU_000991_4_1_1"/>
<evidence type="ECO:0000259" key="4">
    <source>
        <dbReference type="PROSITE" id="PS51011"/>
    </source>
</evidence>
<dbReference type="PROSITE" id="PS51184">
    <property type="entry name" value="JMJC"/>
    <property type="match status" value="1"/>
</dbReference>
<dbReference type="OMA" id="TFPKCYH"/>
<evidence type="ECO:0000313" key="8">
    <source>
        <dbReference type="JaponicusDB" id="SJAG_03286"/>
    </source>
</evidence>
<dbReference type="InterPro" id="IPR003349">
    <property type="entry name" value="JmjN"/>
</dbReference>
<dbReference type="GO" id="GO:0000785">
    <property type="term" value="C:chromatin"/>
    <property type="evidence" value="ECO:0000318"/>
    <property type="project" value="GO_Central"/>
</dbReference>
<dbReference type="InterPro" id="IPR004198">
    <property type="entry name" value="Znf_C5HC2"/>
</dbReference>
<feature type="region of interest" description="Disordered" evidence="3">
    <location>
        <begin position="1"/>
        <end position="23"/>
    </location>
</feature>
<reference evidence="7 9" key="1">
    <citation type="journal article" date="2011" name="Science">
        <title>Comparative functional genomics of the fission yeasts.</title>
        <authorList>
            <person name="Rhind N."/>
            <person name="Chen Z."/>
            <person name="Yassour M."/>
            <person name="Thompson D.A."/>
            <person name="Haas B.J."/>
            <person name="Habib N."/>
            <person name="Wapinski I."/>
            <person name="Roy S."/>
            <person name="Lin M.F."/>
            <person name="Heiman D.I."/>
            <person name="Young S.K."/>
            <person name="Furuya K."/>
            <person name="Guo Y."/>
            <person name="Pidoux A."/>
            <person name="Chen H.M."/>
            <person name="Robbertse B."/>
            <person name="Goldberg J.M."/>
            <person name="Aoki K."/>
            <person name="Bayne E.H."/>
            <person name="Berlin A.M."/>
            <person name="Desjardins C.A."/>
            <person name="Dobbs E."/>
            <person name="Dukaj L."/>
            <person name="Fan L."/>
            <person name="FitzGerald M.G."/>
            <person name="French C."/>
            <person name="Gujja S."/>
            <person name="Hansen K."/>
            <person name="Keifenheim D."/>
            <person name="Levin J.Z."/>
            <person name="Mosher R.A."/>
            <person name="Mueller C.A."/>
            <person name="Pfiffner J."/>
            <person name="Priest M."/>
            <person name="Russ C."/>
            <person name="Smialowska A."/>
            <person name="Swoboda P."/>
            <person name="Sykes S.M."/>
            <person name="Vaughn M."/>
            <person name="Vengrova S."/>
            <person name="Yoder R."/>
            <person name="Zeng Q."/>
            <person name="Allshire R."/>
            <person name="Baulcombe D."/>
            <person name="Birren B.W."/>
            <person name="Brown W."/>
            <person name="Ekwall K."/>
            <person name="Kellis M."/>
            <person name="Leatherwood J."/>
            <person name="Levin H."/>
            <person name="Margalit H."/>
            <person name="Martienssen R."/>
            <person name="Nieduszynski C.A."/>
            <person name="Spatafora J.W."/>
            <person name="Friedman N."/>
            <person name="Dalgaard J.Z."/>
            <person name="Baumann P."/>
            <person name="Niki H."/>
            <person name="Regev A."/>
            <person name="Nusbaum C."/>
        </authorList>
    </citation>
    <scope>NUCLEOTIDE SEQUENCE [LARGE SCALE GENOMIC DNA]</scope>
    <source>
        <strain evidence="9">yFS275 / FY16936</strain>
    </source>
</reference>
<dbReference type="GeneID" id="7052456"/>
<evidence type="ECO:0000256" key="3">
    <source>
        <dbReference type="SAM" id="MobiDB-lite"/>
    </source>
</evidence>
<dbReference type="RefSeq" id="XP_002174445.1">
    <property type="nucleotide sequence ID" value="XM_002174409.1"/>
</dbReference>
<dbReference type="PANTHER" id="PTHR10694:SF33">
    <property type="entry name" value="LYSINE-SPECIFIC DEMETHYLASE 5"/>
    <property type="match status" value="1"/>
</dbReference>
<dbReference type="GO" id="GO:0006338">
    <property type="term" value="P:chromatin remodeling"/>
    <property type="evidence" value="ECO:0000318"/>
    <property type="project" value="GO_Central"/>
</dbReference>
<protein>
    <submittedName>
        <fullName evidence="7">Histone demethylase Jmj2</fullName>
    </submittedName>
</protein>
<dbReference type="GO" id="GO:0003677">
    <property type="term" value="F:DNA binding"/>
    <property type="evidence" value="ECO:0007669"/>
    <property type="project" value="InterPro"/>
</dbReference>
<evidence type="ECO:0000259" key="5">
    <source>
        <dbReference type="PROSITE" id="PS51183"/>
    </source>
</evidence>